<gene>
    <name evidence="2" type="ORF">PG996_003171</name>
</gene>
<keyword evidence="1" id="KW-0472">Membrane</keyword>
<protein>
    <submittedName>
        <fullName evidence="2">Uncharacterized protein</fullName>
    </submittedName>
</protein>
<sequence length="163" mass="17345">MVGFSPPAVLSTLVVGATLAVIPLLVSLYKLPGDMVAGGCNSLVLSAACHAVRQTTGAIAAAPETDEEDDARRLLGETQINDEGTEESPVAHQNARMVSMSEAGNLEDDGLVRLARSKLRWGVTPLTPELRDIVQETGQEAFHLTFATEETFISPPVEGELYL</sequence>
<name>A0ABR1W341_9PEZI</name>
<evidence type="ECO:0000256" key="1">
    <source>
        <dbReference type="SAM" id="Phobius"/>
    </source>
</evidence>
<feature type="transmembrane region" description="Helical" evidence="1">
    <location>
        <begin position="6"/>
        <end position="26"/>
    </location>
</feature>
<accession>A0ABR1W341</accession>
<keyword evidence="1" id="KW-1133">Transmembrane helix</keyword>
<keyword evidence="3" id="KW-1185">Reference proteome</keyword>
<dbReference type="Proteomes" id="UP001446871">
    <property type="component" value="Unassembled WGS sequence"/>
</dbReference>
<reference evidence="2 3" key="1">
    <citation type="submission" date="2023-01" db="EMBL/GenBank/DDBJ databases">
        <title>Analysis of 21 Apiospora genomes using comparative genomics revels a genus with tremendous synthesis potential of carbohydrate active enzymes and secondary metabolites.</title>
        <authorList>
            <person name="Sorensen T."/>
        </authorList>
    </citation>
    <scope>NUCLEOTIDE SEQUENCE [LARGE SCALE GENOMIC DNA]</scope>
    <source>
        <strain evidence="2 3">CBS 83171</strain>
    </source>
</reference>
<dbReference type="EMBL" id="JAQQWM010000002">
    <property type="protein sequence ID" value="KAK8077001.1"/>
    <property type="molecule type" value="Genomic_DNA"/>
</dbReference>
<evidence type="ECO:0000313" key="2">
    <source>
        <dbReference type="EMBL" id="KAK8077001.1"/>
    </source>
</evidence>
<organism evidence="2 3">
    <name type="scientific">Apiospora saccharicola</name>
    <dbReference type="NCBI Taxonomy" id="335842"/>
    <lineage>
        <taxon>Eukaryota</taxon>
        <taxon>Fungi</taxon>
        <taxon>Dikarya</taxon>
        <taxon>Ascomycota</taxon>
        <taxon>Pezizomycotina</taxon>
        <taxon>Sordariomycetes</taxon>
        <taxon>Xylariomycetidae</taxon>
        <taxon>Amphisphaeriales</taxon>
        <taxon>Apiosporaceae</taxon>
        <taxon>Apiospora</taxon>
    </lineage>
</organism>
<keyword evidence="1" id="KW-0812">Transmembrane</keyword>
<proteinExistence type="predicted"/>
<evidence type="ECO:0000313" key="3">
    <source>
        <dbReference type="Proteomes" id="UP001446871"/>
    </source>
</evidence>
<comment type="caution">
    <text evidence="2">The sequence shown here is derived from an EMBL/GenBank/DDBJ whole genome shotgun (WGS) entry which is preliminary data.</text>
</comment>